<protein>
    <submittedName>
        <fullName evidence="3">Plasmid stabilization system</fullName>
    </submittedName>
</protein>
<dbReference type="RefSeq" id="WP_014264307.1">
    <property type="nucleotide sequence ID" value="NC_016631.1"/>
</dbReference>
<dbReference type="AlphaFoldDB" id="G8NW07"/>
<dbReference type="STRING" id="682795.AciX8_1081"/>
<accession>G8NW07</accession>
<dbReference type="Proteomes" id="UP000007113">
    <property type="component" value="Chromosome"/>
</dbReference>
<reference evidence="3 4" key="1">
    <citation type="submission" date="2011-11" db="EMBL/GenBank/DDBJ databases">
        <title>Complete sequence of Granulicella mallensis MP5ACTX8.</title>
        <authorList>
            <consortium name="US DOE Joint Genome Institute"/>
            <person name="Lucas S."/>
            <person name="Copeland A."/>
            <person name="Lapidus A."/>
            <person name="Cheng J.-F."/>
            <person name="Goodwin L."/>
            <person name="Pitluck S."/>
            <person name="Peters L."/>
            <person name="Lu M."/>
            <person name="Detter J.C."/>
            <person name="Han C."/>
            <person name="Tapia R."/>
            <person name="Land M."/>
            <person name="Hauser L."/>
            <person name="Kyrpides N."/>
            <person name="Ivanova N."/>
            <person name="Mikhailova N."/>
            <person name="Pagani I."/>
            <person name="Rawat S."/>
            <person name="Mannisto M."/>
            <person name="Haggblom M."/>
            <person name="Woyke T."/>
        </authorList>
    </citation>
    <scope>NUCLEOTIDE SEQUENCE [LARGE SCALE GENOMIC DNA]</scope>
    <source>
        <strain evidence="4">ATCC BAA-1857 / DSM 23137 / MP5ACTX8</strain>
    </source>
</reference>
<comment type="similarity">
    <text evidence="1">Belongs to the RelE toxin family.</text>
</comment>
<keyword evidence="4" id="KW-1185">Reference proteome</keyword>
<evidence type="ECO:0000256" key="1">
    <source>
        <dbReference type="ARBA" id="ARBA00006226"/>
    </source>
</evidence>
<dbReference type="eggNOG" id="COG3668">
    <property type="taxonomic scope" value="Bacteria"/>
</dbReference>
<name>G8NW07_GRAMM</name>
<keyword evidence="2" id="KW-1277">Toxin-antitoxin system</keyword>
<dbReference type="OrthoDB" id="9798046at2"/>
<dbReference type="KEGG" id="gma:AciX8_1081"/>
<organism evidence="3 4">
    <name type="scientific">Granulicella mallensis (strain ATCC BAA-1857 / DSM 23137 / MP5ACTX8)</name>
    <dbReference type="NCBI Taxonomy" id="682795"/>
    <lineage>
        <taxon>Bacteria</taxon>
        <taxon>Pseudomonadati</taxon>
        <taxon>Acidobacteriota</taxon>
        <taxon>Terriglobia</taxon>
        <taxon>Terriglobales</taxon>
        <taxon>Acidobacteriaceae</taxon>
        <taxon>Granulicella</taxon>
    </lineage>
</organism>
<evidence type="ECO:0000313" key="4">
    <source>
        <dbReference type="Proteomes" id="UP000007113"/>
    </source>
</evidence>
<evidence type="ECO:0000256" key="2">
    <source>
        <dbReference type="ARBA" id="ARBA00022649"/>
    </source>
</evidence>
<dbReference type="InterPro" id="IPR035093">
    <property type="entry name" value="RelE/ParE_toxin_dom_sf"/>
</dbReference>
<dbReference type="InterPro" id="IPR007712">
    <property type="entry name" value="RelE/ParE_toxin"/>
</dbReference>
<gene>
    <name evidence="3" type="ordered locus">AciX8_1081</name>
</gene>
<dbReference type="PANTHER" id="PTHR33755">
    <property type="entry name" value="TOXIN PARE1-RELATED"/>
    <property type="match status" value="1"/>
</dbReference>
<dbReference type="Pfam" id="PF05016">
    <property type="entry name" value="ParE_toxin"/>
    <property type="match status" value="1"/>
</dbReference>
<dbReference type="Gene3D" id="3.30.2310.20">
    <property type="entry name" value="RelE-like"/>
    <property type="match status" value="1"/>
</dbReference>
<sequence>MKSYRLSYEARQDYFEAFDYIAGHSLRAALKWEDRMLEAFDHLAEWPQTGRIRPEYAPNHLRFWVAEEYLVVYDPSSDPLAIIGIIHGAQDLAPLISRRSSDYAKELEDDHA</sequence>
<proteinExistence type="inferred from homology"/>
<evidence type="ECO:0000313" key="3">
    <source>
        <dbReference type="EMBL" id="AEU35427.1"/>
    </source>
</evidence>
<dbReference type="HOGENOM" id="CLU_147162_10_1_0"/>
<dbReference type="EMBL" id="CP003130">
    <property type="protein sequence ID" value="AEU35427.1"/>
    <property type="molecule type" value="Genomic_DNA"/>
</dbReference>
<dbReference type="InterPro" id="IPR051803">
    <property type="entry name" value="TA_system_RelE-like_toxin"/>
</dbReference>